<organism evidence="1 2">
    <name type="scientific">Starmerella bacillaris</name>
    <name type="common">Yeast</name>
    <name type="synonym">Candida zemplinina</name>
    <dbReference type="NCBI Taxonomy" id="1247836"/>
    <lineage>
        <taxon>Eukaryota</taxon>
        <taxon>Fungi</taxon>
        <taxon>Dikarya</taxon>
        <taxon>Ascomycota</taxon>
        <taxon>Saccharomycotina</taxon>
        <taxon>Dipodascomycetes</taxon>
        <taxon>Dipodascales</taxon>
        <taxon>Trichomonascaceae</taxon>
        <taxon>Starmerella</taxon>
    </lineage>
</organism>
<name>A0AAV5RK03_STABA</name>
<keyword evidence="2" id="KW-1185">Reference proteome</keyword>
<evidence type="ECO:0000313" key="1">
    <source>
        <dbReference type="EMBL" id="GMM50951.1"/>
    </source>
</evidence>
<reference evidence="1 2" key="1">
    <citation type="journal article" date="2023" name="Elife">
        <title>Identification of key yeast species and microbe-microbe interactions impacting larval growth of Drosophila in the wild.</title>
        <authorList>
            <person name="Mure A."/>
            <person name="Sugiura Y."/>
            <person name="Maeda R."/>
            <person name="Honda K."/>
            <person name="Sakurai N."/>
            <person name="Takahashi Y."/>
            <person name="Watada M."/>
            <person name="Katoh T."/>
            <person name="Gotoh A."/>
            <person name="Gotoh Y."/>
            <person name="Taniguchi I."/>
            <person name="Nakamura K."/>
            <person name="Hayashi T."/>
            <person name="Katayama T."/>
            <person name="Uemura T."/>
            <person name="Hattori Y."/>
        </authorList>
    </citation>
    <scope>NUCLEOTIDE SEQUENCE [LARGE SCALE GENOMIC DNA]</scope>
    <source>
        <strain evidence="1 2">SB-73</strain>
    </source>
</reference>
<proteinExistence type="predicted"/>
<dbReference type="Proteomes" id="UP001362899">
    <property type="component" value="Unassembled WGS sequence"/>
</dbReference>
<protein>
    <submittedName>
        <fullName evidence="1">Uncharacterized protein</fullName>
    </submittedName>
</protein>
<evidence type="ECO:0000313" key="2">
    <source>
        <dbReference type="Proteomes" id="UP001362899"/>
    </source>
</evidence>
<accession>A0AAV5RK03</accession>
<dbReference type="EMBL" id="BTGC01000003">
    <property type="protein sequence ID" value="GMM50951.1"/>
    <property type="molecule type" value="Genomic_DNA"/>
</dbReference>
<dbReference type="AlphaFoldDB" id="A0AAV5RK03"/>
<comment type="caution">
    <text evidence="1">The sequence shown here is derived from an EMBL/GenBank/DDBJ whole genome shotgun (WGS) entry which is preliminary data.</text>
</comment>
<sequence>MKTSLILDTEIDGVVEGNILKNGGSQYEFTRVFCCQSDSAILPVFHSARNIIIFRLGCPSLSLNCLIDLPLSSIVNASSFYATHEEPDSLIGINGYDPIITQNNRGKYEVLRIQTASIEQNLDHINTESVKQGGESTVAYPDGETKVCRFLQYDQKSILEINLPFNEYTLCIENMLDKLNERMVSFSEDAVGSSGNYFAPANVGHSDNIATKLLFNALQDEYEIIFAVGNLQVNGICGKYLHTKDFEANTLRSMCSIGHNLGLISRMGSTLRGQAQKSIISSWNWNWDFDNLAQQSTDTMKRQLAEKIRKVEQLYTREQKLKAAEIKIRDELNIRNDLLKQKQQLEDFNLYNEDLEVKVTGYTQELECIKKLEAECDYGQIELELLSRRLRRFGLQIEVARLCNSYADIATLEIDKNKTKELLERLKLRIEDKLIS</sequence>
<gene>
    <name evidence="1" type="ORF">DASB73_019090</name>
</gene>